<dbReference type="GO" id="GO:0016746">
    <property type="term" value="F:acyltransferase activity"/>
    <property type="evidence" value="ECO:0007669"/>
    <property type="project" value="UniProtKB-KW"/>
</dbReference>
<keyword evidence="3" id="KW-1185">Reference proteome</keyword>
<dbReference type="InterPro" id="IPR001451">
    <property type="entry name" value="Hexapep"/>
</dbReference>
<gene>
    <name evidence="2" type="ORF">IC231_11830</name>
</gene>
<dbReference type="InterPro" id="IPR050179">
    <property type="entry name" value="Trans_hexapeptide_repeat"/>
</dbReference>
<dbReference type="SUPFAM" id="SSF51161">
    <property type="entry name" value="Trimeric LpxA-like enzymes"/>
    <property type="match status" value="1"/>
</dbReference>
<evidence type="ECO:0000313" key="3">
    <source>
        <dbReference type="Proteomes" id="UP000642468"/>
    </source>
</evidence>
<keyword evidence="2" id="KW-0012">Acyltransferase</keyword>
<dbReference type="InterPro" id="IPR011004">
    <property type="entry name" value="Trimer_LpxA-like_sf"/>
</dbReference>
<dbReference type="Gene3D" id="2.160.10.10">
    <property type="entry name" value="Hexapeptide repeat proteins"/>
    <property type="match status" value="1"/>
</dbReference>
<sequence>MAATSEVGSAQYDKTLLKNCGDDVFISANVEIRRPALVSVGSHVAIDTGFYLTTAASIGDYIHIAPYSTIIGGAQGLVSMAHFSSMAAGCRVICGSDAHMGHGLVGPTVPEEYHDIITFAPVTFEKFASIGTNVVVMPGVTLGEGSVVGACSLVTKDTEPWTVYVGVPARPVKVRPRENMIEYAKKLGY</sequence>
<protein>
    <submittedName>
        <fullName evidence="2">Acyltransferase</fullName>
    </submittedName>
</protein>
<dbReference type="EMBL" id="JACWZZ010000002">
    <property type="protein sequence ID" value="MBD2715727.1"/>
    <property type="molecule type" value="Genomic_DNA"/>
</dbReference>
<dbReference type="RefSeq" id="WP_190784699.1">
    <property type="nucleotide sequence ID" value="NZ_JACWZZ010000002.1"/>
</dbReference>
<accession>A0ABR8JK21</accession>
<name>A0ABR8JK21_9BACT</name>
<evidence type="ECO:0000313" key="2">
    <source>
        <dbReference type="EMBL" id="MBD2715727.1"/>
    </source>
</evidence>
<dbReference type="Pfam" id="PF00132">
    <property type="entry name" value="Hexapep"/>
    <property type="match status" value="1"/>
</dbReference>
<keyword evidence="2" id="KW-0808">Transferase</keyword>
<organism evidence="2 3">
    <name type="scientific">Hymenobacter duratus</name>
    <dbReference type="NCBI Taxonomy" id="2771356"/>
    <lineage>
        <taxon>Bacteria</taxon>
        <taxon>Pseudomonadati</taxon>
        <taxon>Bacteroidota</taxon>
        <taxon>Cytophagia</taxon>
        <taxon>Cytophagales</taxon>
        <taxon>Hymenobacteraceae</taxon>
        <taxon>Hymenobacter</taxon>
    </lineage>
</organism>
<reference evidence="2 3" key="1">
    <citation type="submission" date="2020-09" db="EMBL/GenBank/DDBJ databases">
        <authorList>
            <person name="Kim M.K."/>
        </authorList>
    </citation>
    <scope>NUCLEOTIDE SEQUENCE [LARGE SCALE GENOMIC DNA]</scope>
    <source>
        <strain evidence="2 3">BT646</strain>
    </source>
</reference>
<dbReference type="PANTHER" id="PTHR43300">
    <property type="entry name" value="ACETYLTRANSFERASE"/>
    <property type="match status" value="1"/>
</dbReference>
<dbReference type="Proteomes" id="UP000642468">
    <property type="component" value="Unassembled WGS sequence"/>
</dbReference>
<proteinExistence type="inferred from homology"/>
<comment type="caution">
    <text evidence="2">The sequence shown here is derived from an EMBL/GenBank/DDBJ whole genome shotgun (WGS) entry which is preliminary data.</text>
</comment>
<comment type="similarity">
    <text evidence="1">Belongs to the transferase hexapeptide repeat family.</text>
</comment>
<evidence type="ECO:0000256" key="1">
    <source>
        <dbReference type="ARBA" id="ARBA00007274"/>
    </source>
</evidence>
<dbReference type="CDD" id="cd04647">
    <property type="entry name" value="LbH_MAT_like"/>
    <property type="match status" value="1"/>
</dbReference>